<evidence type="ECO:0008006" key="3">
    <source>
        <dbReference type="Google" id="ProtNLM"/>
    </source>
</evidence>
<accession>A0ABR0MGK6</accession>
<name>A0ABR0MGK6_GOSAR</name>
<sequence length="79" mass="9104">MGFRSVIIESDARAVICKLNATSEDLSEISAFICEATEQVCRFTYLARSGNWLCIQWLKRVYRGGRIDSGWRKARCWLP</sequence>
<organism evidence="1 2">
    <name type="scientific">Gossypium arboreum</name>
    <name type="common">Tree cotton</name>
    <name type="synonym">Gossypium nanking</name>
    <dbReference type="NCBI Taxonomy" id="29729"/>
    <lineage>
        <taxon>Eukaryota</taxon>
        <taxon>Viridiplantae</taxon>
        <taxon>Streptophyta</taxon>
        <taxon>Embryophyta</taxon>
        <taxon>Tracheophyta</taxon>
        <taxon>Spermatophyta</taxon>
        <taxon>Magnoliopsida</taxon>
        <taxon>eudicotyledons</taxon>
        <taxon>Gunneridae</taxon>
        <taxon>Pentapetalae</taxon>
        <taxon>rosids</taxon>
        <taxon>malvids</taxon>
        <taxon>Malvales</taxon>
        <taxon>Malvaceae</taxon>
        <taxon>Malvoideae</taxon>
        <taxon>Gossypium</taxon>
    </lineage>
</organism>
<comment type="caution">
    <text evidence="1">The sequence shown here is derived from an EMBL/GenBank/DDBJ whole genome shotgun (WGS) entry which is preliminary data.</text>
</comment>
<evidence type="ECO:0000313" key="1">
    <source>
        <dbReference type="EMBL" id="KAK5772268.1"/>
    </source>
</evidence>
<protein>
    <recommendedName>
        <fullName evidence="3">RNase H type-1 domain-containing protein</fullName>
    </recommendedName>
</protein>
<evidence type="ECO:0000313" key="2">
    <source>
        <dbReference type="Proteomes" id="UP001358586"/>
    </source>
</evidence>
<dbReference type="EMBL" id="JARKNE010000013">
    <property type="protein sequence ID" value="KAK5772268.1"/>
    <property type="molecule type" value="Genomic_DNA"/>
</dbReference>
<gene>
    <name evidence="1" type="ORF">PVK06_048549</name>
</gene>
<reference evidence="1 2" key="1">
    <citation type="submission" date="2023-03" db="EMBL/GenBank/DDBJ databases">
        <title>WGS of Gossypium arboreum.</title>
        <authorList>
            <person name="Yu D."/>
        </authorList>
    </citation>
    <scope>NUCLEOTIDE SEQUENCE [LARGE SCALE GENOMIC DNA]</scope>
    <source>
        <tissue evidence="1">Leaf</tissue>
    </source>
</reference>
<proteinExistence type="predicted"/>
<dbReference type="Proteomes" id="UP001358586">
    <property type="component" value="Chromosome 13"/>
</dbReference>
<keyword evidence="2" id="KW-1185">Reference proteome</keyword>